<name>A0AAV8TBY8_9ROSI</name>
<dbReference type="InterPro" id="IPR017441">
    <property type="entry name" value="Protein_kinase_ATP_BS"/>
</dbReference>
<evidence type="ECO:0000256" key="3">
    <source>
        <dbReference type="ARBA" id="ARBA00022777"/>
    </source>
</evidence>
<evidence type="ECO:0000256" key="6">
    <source>
        <dbReference type="RuleBase" id="RU000304"/>
    </source>
</evidence>
<keyword evidence="10" id="KW-1185">Reference proteome</keyword>
<evidence type="ECO:0000256" key="4">
    <source>
        <dbReference type="ARBA" id="ARBA00022840"/>
    </source>
</evidence>
<dbReference type="InterPro" id="IPR008271">
    <property type="entry name" value="Ser/Thr_kinase_AS"/>
</dbReference>
<dbReference type="AlphaFoldDB" id="A0AAV8TBY8"/>
<dbReference type="InterPro" id="IPR052751">
    <property type="entry name" value="Plant_MAPKKK"/>
</dbReference>
<keyword evidence="4 5" id="KW-0067">ATP-binding</keyword>
<dbReference type="PROSITE" id="PS00107">
    <property type="entry name" value="PROTEIN_KINASE_ATP"/>
    <property type="match status" value="1"/>
</dbReference>
<feature type="compositionally biased region" description="Basic and acidic residues" evidence="7">
    <location>
        <begin position="152"/>
        <end position="164"/>
    </location>
</feature>
<dbReference type="GO" id="GO:0004674">
    <property type="term" value="F:protein serine/threonine kinase activity"/>
    <property type="evidence" value="ECO:0007669"/>
    <property type="project" value="UniProtKB-KW"/>
</dbReference>
<evidence type="ECO:0000256" key="7">
    <source>
        <dbReference type="SAM" id="MobiDB-lite"/>
    </source>
</evidence>
<gene>
    <name evidence="9" type="ORF">K2173_006122</name>
</gene>
<dbReference type="GO" id="GO:0005524">
    <property type="term" value="F:ATP binding"/>
    <property type="evidence" value="ECO:0007669"/>
    <property type="project" value="UniProtKB-UniRule"/>
</dbReference>
<evidence type="ECO:0000313" key="10">
    <source>
        <dbReference type="Proteomes" id="UP001159364"/>
    </source>
</evidence>
<dbReference type="Gene3D" id="1.10.510.10">
    <property type="entry name" value="Transferase(Phosphotransferase) domain 1"/>
    <property type="match status" value="1"/>
</dbReference>
<dbReference type="SUPFAM" id="SSF56112">
    <property type="entry name" value="Protein kinase-like (PK-like)"/>
    <property type="match status" value="1"/>
</dbReference>
<organism evidence="9 10">
    <name type="scientific">Erythroxylum novogranatense</name>
    <dbReference type="NCBI Taxonomy" id="1862640"/>
    <lineage>
        <taxon>Eukaryota</taxon>
        <taxon>Viridiplantae</taxon>
        <taxon>Streptophyta</taxon>
        <taxon>Embryophyta</taxon>
        <taxon>Tracheophyta</taxon>
        <taxon>Spermatophyta</taxon>
        <taxon>Magnoliopsida</taxon>
        <taxon>eudicotyledons</taxon>
        <taxon>Gunneridae</taxon>
        <taxon>Pentapetalae</taxon>
        <taxon>rosids</taxon>
        <taxon>fabids</taxon>
        <taxon>Malpighiales</taxon>
        <taxon>Erythroxylaceae</taxon>
        <taxon>Erythroxylum</taxon>
    </lineage>
</organism>
<sequence length="349" mass="38614">MEWVRGETIGCGSTSTVSLAMPKRGSDRCMAVKSCSAWDSALVVNEKVVLNELGSCPHIIKSFGGSCSVENGERFYNLLLEYAPGGSLANRVTGGCLPESDVKRYTRAILKGLSHIHAKGFVHCDIKLHNLLLSNNGEVKIADFGLAKRVGEKQSKEKQRRPEIRGTPLYMSPESVNENEYETPGDIWALGCSVVEMITGKPAWNCKPETNVAALLIRIGVGDELPTIPQDMSEHGKDFLSKCFVKDPRKRWTAEMLLDHPFVSTTTRSNESSVTLKGHQQSLPSSPRGHFDFPDCFWDQPSPTGSESCSGAVEESRFEWSVAPEERVQRLASDEKCKWSDSESWVCVR</sequence>
<dbReference type="PROSITE" id="PS50011">
    <property type="entry name" value="PROTEIN_KINASE_DOM"/>
    <property type="match status" value="1"/>
</dbReference>
<dbReference type="Proteomes" id="UP001159364">
    <property type="component" value="Linkage Group LG05"/>
</dbReference>
<dbReference type="EMBL" id="JAIWQS010000005">
    <property type="protein sequence ID" value="KAJ8764382.1"/>
    <property type="molecule type" value="Genomic_DNA"/>
</dbReference>
<dbReference type="GO" id="GO:0007165">
    <property type="term" value="P:signal transduction"/>
    <property type="evidence" value="ECO:0007669"/>
    <property type="project" value="TreeGrafter"/>
</dbReference>
<proteinExistence type="inferred from homology"/>
<reference evidence="9 10" key="1">
    <citation type="submission" date="2021-09" db="EMBL/GenBank/DDBJ databases">
        <title>Genomic insights and catalytic innovation underlie evolution of tropane alkaloids biosynthesis.</title>
        <authorList>
            <person name="Wang Y.-J."/>
            <person name="Tian T."/>
            <person name="Huang J.-P."/>
            <person name="Huang S.-X."/>
        </authorList>
    </citation>
    <scope>NUCLEOTIDE SEQUENCE [LARGE SCALE GENOMIC DNA]</scope>
    <source>
        <strain evidence="9">KIB-2018</strain>
        <tissue evidence="9">Leaf</tissue>
    </source>
</reference>
<comment type="caution">
    <text evidence="9">The sequence shown here is derived from an EMBL/GenBank/DDBJ whole genome shotgun (WGS) entry which is preliminary data.</text>
</comment>
<dbReference type="CDD" id="cd06606">
    <property type="entry name" value="STKc_MAPKKK"/>
    <property type="match status" value="1"/>
</dbReference>
<evidence type="ECO:0000256" key="5">
    <source>
        <dbReference type="PROSITE-ProRule" id="PRU10141"/>
    </source>
</evidence>
<evidence type="ECO:0000256" key="2">
    <source>
        <dbReference type="ARBA" id="ARBA00022741"/>
    </source>
</evidence>
<feature type="region of interest" description="Disordered" evidence="7">
    <location>
        <begin position="152"/>
        <end position="176"/>
    </location>
</feature>
<dbReference type="PROSITE" id="PS00108">
    <property type="entry name" value="PROTEIN_KINASE_ST"/>
    <property type="match status" value="1"/>
</dbReference>
<dbReference type="InterPro" id="IPR011009">
    <property type="entry name" value="Kinase-like_dom_sf"/>
</dbReference>
<accession>A0AAV8TBY8</accession>
<dbReference type="PANTHER" id="PTHR48011">
    <property type="entry name" value="CCR4-NOT TRANSCRIPTIONAL COMPLEX SUBUNIT CAF120-RELATED"/>
    <property type="match status" value="1"/>
</dbReference>
<keyword evidence="6" id="KW-0723">Serine/threonine-protein kinase</keyword>
<dbReference type="InterPro" id="IPR000719">
    <property type="entry name" value="Prot_kinase_dom"/>
</dbReference>
<feature type="domain" description="Protein kinase" evidence="8">
    <location>
        <begin position="3"/>
        <end position="263"/>
    </location>
</feature>
<dbReference type="Pfam" id="PF00069">
    <property type="entry name" value="Pkinase"/>
    <property type="match status" value="1"/>
</dbReference>
<keyword evidence="2 5" id="KW-0547">Nucleotide-binding</keyword>
<evidence type="ECO:0000259" key="8">
    <source>
        <dbReference type="PROSITE" id="PS50011"/>
    </source>
</evidence>
<dbReference type="PANTHER" id="PTHR48011:SF18">
    <property type="entry name" value="MITOGEN-ACTIVATED PROTEIN KINASE KINASE KINASE 19-RELATED"/>
    <property type="match status" value="1"/>
</dbReference>
<protein>
    <recommendedName>
        <fullName evidence="8">Protein kinase domain-containing protein</fullName>
    </recommendedName>
</protein>
<evidence type="ECO:0000313" key="9">
    <source>
        <dbReference type="EMBL" id="KAJ8764382.1"/>
    </source>
</evidence>
<comment type="similarity">
    <text evidence="6">Belongs to the protein kinase superfamily.</text>
</comment>
<dbReference type="SMART" id="SM00220">
    <property type="entry name" value="S_TKc"/>
    <property type="match status" value="1"/>
</dbReference>
<keyword evidence="1" id="KW-0808">Transferase</keyword>
<keyword evidence="3" id="KW-0418">Kinase</keyword>
<feature type="binding site" evidence="5">
    <location>
        <position position="33"/>
    </location>
    <ligand>
        <name>ATP</name>
        <dbReference type="ChEBI" id="CHEBI:30616"/>
    </ligand>
</feature>
<evidence type="ECO:0000256" key="1">
    <source>
        <dbReference type="ARBA" id="ARBA00022679"/>
    </source>
</evidence>